<dbReference type="AlphaFoldDB" id="A0A4R5QG13"/>
<reference evidence="1 2" key="1">
    <citation type="journal article" date="2016" name="J. Microbiol.">
        <title>Dankookia rubra gen. nov., sp. nov., an alphaproteobacterium isolated from sediment of a shallow stream.</title>
        <authorList>
            <person name="Kim W.H."/>
            <person name="Kim D.H."/>
            <person name="Kang K."/>
            <person name="Ahn T.Y."/>
        </authorList>
    </citation>
    <scope>NUCLEOTIDE SEQUENCE [LARGE SCALE GENOMIC DNA]</scope>
    <source>
        <strain evidence="1 2">JCM30602</strain>
    </source>
</reference>
<keyword evidence="2" id="KW-1185">Reference proteome</keyword>
<dbReference type="EMBL" id="SMSJ01000013">
    <property type="protein sequence ID" value="TDH62200.1"/>
    <property type="molecule type" value="Genomic_DNA"/>
</dbReference>
<accession>A0A4R5QG13</accession>
<evidence type="ECO:0000313" key="1">
    <source>
        <dbReference type="EMBL" id="TDH62200.1"/>
    </source>
</evidence>
<proteinExistence type="predicted"/>
<sequence length="341" mass="36097">MLSFILCAVALLPARAEPPRIPVLDAAAVPHLGPAGREDYARFLLQATPRAFALSPEGAWGWAAALPDAAATAKRAVELCASWGGSDCRVYAADLAVVWPGMESPAPPPAPAAPVEAGAGWSLVPDGRFLWQGPKAARGAYVWAHGRAAGGQDSRGSQPQPHVRVFNNAGYDVLRFDRDPSTDETDTAAEWLKQTLRTLRAQGYDRIVMGGQSRGAWNALQALDVPGLVDGVVAVAPAAHGATGSPAWAWALDDLQQVVRAARSPRARVVVANFARDEFDPDPDRRAALFRSLGAPRVGALLFLDRPQEVTGHGGGADARFTLRYGTCLLEFIEGRAADCG</sequence>
<organism evidence="1 2">
    <name type="scientific">Dankookia rubra</name>
    <dbReference type="NCBI Taxonomy" id="1442381"/>
    <lineage>
        <taxon>Bacteria</taxon>
        <taxon>Pseudomonadati</taxon>
        <taxon>Pseudomonadota</taxon>
        <taxon>Alphaproteobacteria</taxon>
        <taxon>Acetobacterales</taxon>
        <taxon>Roseomonadaceae</taxon>
        <taxon>Dankookia</taxon>
    </lineage>
</organism>
<keyword evidence="1" id="KW-0378">Hydrolase</keyword>
<name>A0A4R5QG13_9PROT</name>
<evidence type="ECO:0000313" key="2">
    <source>
        <dbReference type="Proteomes" id="UP000295096"/>
    </source>
</evidence>
<protein>
    <submittedName>
        <fullName evidence="1">Alpha/beta hydrolase</fullName>
    </submittedName>
</protein>
<gene>
    <name evidence="1" type="ORF">E2C06_12470</name>
</gene>
<comment type="caution">
    <text evidence="1">The sequence shown here is derived from an EMBL/GenBank/DDBJ whole genome shotgun (WGS) entry which is preliminary data.</text>
</comment>
<dbReference type="Gene3D" id="3.40.50.1820">
    <property type="entry name" value="alpha/beta hydrolase"/>
    <property type="match status" value="1"/>
</dbReference>
<dbReference type="GO" id="GO:0016787">
    <property type="term" value="F:hydrolase activity"/>
    <property type="evidence" value="ECO:0007669"/>
    <property type="project" value="UniProtKB-KW"/>
</dbReference>
<dbReference type="Proteomes" id="UP000295096">
    <property type="component" value="Unassembled WGS sequence"/>
</dbReference>
<dbReference type="SUPFAM" id="SSF53474">
    <property type="entry name" value="alpha/beta-Hydrolases"/>
    <property type="match status" value="1"/>
</dbReference>
<dbReference type="RefSeq" id="WP_133288936.1">
    <property type="nucleotide sequence ID" value="NZ_SMSJ01000013.1"/>
</dbReference>
<dbReference type="InterPro" id="IPR029058">
    <property type="entry name" value="AB_hydrolase_fold"/>
</dbReference>
<dbReference type="OrthoDB" id="7252882at2"/>